<keyword evidence="5" id="KW-0378">Hydrolase</keyword>
<dbReference type="EMBL" id="CACRXK020000204">
    <property type="protein sequence ID" value="CAB3979512.1"/>
    <property type="molecule type" value="Genomic_DNA"/>
</dbReference>
<dbReference type="Gene3D" id="1.10.340.70">
    <property type="match status" value="1"/>
</dbReference>
<gene>
    <name evidence="7" type="ORF">PACLA_8A065006</name>
</gene>
<keyword evidence="8" id="KW-1185">Reference proteome</keyword>
<dbReference type="PROSITE" id="PS50994">
    <property type="entry name" value="INTEGRASE"/>
    <property type="match status" value="1"/>
</dbReference>
<dbReference type="GO" id="GO:0003676">
    <property type="term" value="F:nucleic acid binding"/>
    <property type="evidence" value="ECO:0007669"/>
    <property type="project" value="InterPro"/>
</dbReference>
<protein>
    <submittedName>
        <fullName evidence="7">Retrotransposon-like family member retr-1</fullName>
    </submittedName>
</protein>
<dbReference type="AlphaFoldDB" id="A0A6S7FSC8"/>
<dbReference type="SUPFAM" id="SSF53098">
    <property type="entry name" value="Ribonuclease H-like"/>
    <property type="match status" value="1"/>
</dbReference>
<accession>A0A6S7FSC8</accession>
<dbReference type="InterPro" id="IPR036397">
    <property type="entry name" value="RNaseH_sf"/>
</dbReference>
<dbReference type="GO" id="GO:0004519">
    <property type="term" value="F:endonuclease activity"/>
    <property type="evidence" value="ECO:0007669"/>
    <property type="project" value="UniProtKB-KW"/>
</dbReference>
<dbReference type="PROSITE" id="PS50878">
    <property type="entry name" value="RT_POL"/>
    <property type="match status" value="1"/>
</dbReference>
<reference evidence="7" key="1">
    <citation type="submission" date="2020-04" db="EMBL/GenBank/DDBJ databases">
        <authorList>
            <person name="Alioto T."/>
            <person name="Alioto T."/>
            <person name="Gomez Garrido J."/>
        </authorList>
    </citation>
    <scope>NUCLEOTIDE SEQUENCE</scope>
    <source>
        <strain evidence="7">A484AB</strain>
    </source>
</reference>
<evidence type="ECO:0000256" key="4">
    <source>
        <dbReference type="ARBA" id="ARBA00022759"/>
    </source>
</evidence>
<comment type="caution">
    <text evidence="7">The sequence shown here is derived from an EMBL/GenBank/DDBJ whole genome shotgun (WGS) entry which is preliminary data.</text>
</comment>
<evidence type="ECO:0000256" key="3">
    <source>
        <dbReference type="ARBA" id="ARBA00022722"/>
    </source>
</evidence>
<evidence type="ECO:0000313" key="8">
    <source>
        <dbReference type="Proteomes" id="UP001152795"/>
    </source>
</evidence>
<dbReference type="GO" id="GO:0016787">
    <property type="term" value="F:hydrolase activity"/>
    <property type="evidence" value="ECO:0007669"/>
    <property type="project" value="UniProtKB-KW"/>
</dbReference>
<dbReference type="InterPro" id="IPR041588">
    <property type="entry name" value="Integrase_H2C2"/>
</dbReference>
<dbReference type="FunFam" id="3.30.420.10:FF:000063">
    <property type="entry name" value="Retrovirus-related Pol polyprotein from transposon 297-like Protein"/>
    <property type="match status" value="1"/>
</dbReference>
<keyword evidence="4" id="KW-0255">Endonuclease</keyword>
<keyword evidence="2" id="KW-0548">Nucleotidyltransferase</keyword>
<evidence type="ECO:0000256" key="2">
    <source>
        <dbReference type="ARBA" id="ARBA00022695"/>
    </source>
</evidence>
<dbReference type="OrthoDB" id="10011386at2759"/>
<evidence type="ECO:0000313" key="7">
    <source>
        <dbReference type="EMBL" id="CAB3979512.1"/>
    </source>
</evidence>
<dbReference type="Gene3D" id="3.30.70.270">
    <property type="match status" value="1"/>
</dbReference>
<dbReference type="InterPro" id="IPR041373">
    <property type="entry name" value="RT_RNaseH"/>
</dbReference>
<dbReference type="FunFam" id="1.10.340.70:FF:000003">
    <property type="entry name" value="Protein CBG25708"/>
    <property type="match status" value="1"/>
</dbReference>
<dbReference type="InterPro" id="IPR012337">
    <property type="entry name" value="RNaseH-like_sf"/>
</dbReference>
<dbReference type="GO" id="GO:0015074">
    <property type="term" value="P:DNA integration"/>
    <property type="evidence" value="ECO:0007669"/>
    <property type="project" value="InterPro"/>
</dbReference>
<keyword evidence="1" id="KW-0808">Transferase</keyword>
<dbReference type="Gene3D" id="3.30.420.10">
    <property type="entry name" value="Ribonuclease H-like superfamily/Ribonuclease H"/>
    <property type="match status" value="1"/>
</dbReference>
<organism evidence="7 8">
    <name type="scientific">Paramuricea clavata</name>
    <name type="common">Red gorgonian</name>
    <name type="synonym">Violescent sea-whip</name>
    <dbReference type="NCBI Taxonomy" id="317549"/>
    <lineage>
        <taxon>Eukaryota</taxon>
        <taxon>Metazoa</taxon>
        <taxon>Cnidaria</taxon>
        <taxon>Anthozoa</taxon>
        <taxon>Octocorallia</taxon>
        <taxon>Malacalcyonacea</taxon>
        <taxon>Plexauridae</taxon>
        <taxon>Paramuricea</taxon>
    </lineage>
</organism>
<dbReference type="InterPro" id="IPR000477">
    <property type="entry name" value="RT_dom"/>
</dbReference>
<dbReference type="InterPro" id="IPR001584">
    <property type="entry name" value="Integrase_cat-core"/>
</dbReference>
<dbReference type="PANTHER" id="PTHR37984">
    <property type="entry name" value="PROTEIN CBG26694"/>
    <property type="match status" value="1"/>
</dbReference>
<dbReference type="Pfam" id="PF00665">
    <property type="entry name" value="rve"/>
    <property type="match status" value="1"/>
</dbReference>
<keyword evidence="6" id="KW-0695">RNA-directed DNA polymerase</keyword>
<sequence length="903" mass="102962">MSQAFEDIDGTSIIMDDILIWGKDVAQHDHRLRQVLQRARDINLKLNSEKSCIQTHEVIYIGHIFSKIGVKPDPMKVQAITEMQAPQDKKELLRFMGDSSSYGLGACLMQDGRPTSYASRSLSKSEKNYAQIEKELLAIVFGCAKFHQYIYGKPVTIESDHKPLEYLFRKPLTAAPPRLQLPDIDDLYQVHTVQHLPVSPQRLEQFHAETTADSVLQKLQYTAHVGWPSDKSAVHPDIREYWPIRDKISTQDGFLLQGERLIVPTSLQREMLSIIHGNHLGIEKCKQRARDVLYWPGMNEQIENLVKRCETCQIPSMAESGFRSFRAPEQNYFVLTDYFSKFFEVTKLSSTTSSSIIKHLKPHFARYGIPEELISDNAPELSSGEFANFAKTYHFKHTMSSPYYPQSNGLAERTVQTAKHILLKAKKNGSDPNIAFLDHCNTPISGVGESPVQMMMGRRTRTLLPTSAKLLQPKYSTHNLKSSLEKIQAKQKHYYDHGTRTLEPLKSGEGVRLRDTSTGNWIPATVKRIADEPRSYIVESNGQEYRRNGRDLLKLPTKGSKGCGNLYVADGNWKLRYAHCMWKVPIKLDGFGKINYPNICPLTPKRGHAFCETHCKTAEKLCYPTKLREFLKKCGVLNTDVDEVLEGMSSKQLSDTSLEAIESCLNKVSEISPTENAANASTFQGTTDFLLNNPSFVENQSTEGDIVCNKDTGGLKALHCWSRGIFFIVSAGGHIEYWQPLYRSESPTQAFLITVLWLYGKFKDYKKSGMSDQAILEEIRSTCLAYDNMCHLDSLLVSRDDLPLPKPFDKAWKSIGKVIDRLHLRNHVDPKCKRLYNPDDVIPSNFNTMACEQTFIWASRFKKVMCAMPHFHQFFFLHKIVKYRNKYTEKCHVNHKTPLLPKK</sequence>
<keyword evidence="3" id="KW-0540">Nuclease</keyword>
<evidence type="ECO:0000256" key="5">
    <source>
        <dbReference type="ARBA" id="ARBA00022801"/>
    </source>
</evidence>
<dbReference type="InterPro" id="IPR043502">
    <property type="entry name" value="DNA/RNA_pol_sf"/>
</dbReference>
<dbReference type="GO" id="GO:0003964">
    <property type="term" value="F:RNA-directed DNA polymerase activity"/>
    <property type="evidence" value="ECO:0007669"/>
    <property type="project" value="UniProtKB-KW"/>
</dbReference>
<dbReference type="PANTHER" id="PTHR37984:SF7">
    <property type="entry name" value="INTEGRASE CATALYTIC DOMAIN-CONTAINING PROTEIN"/>
    <property type="match status" value="1"/>
</dbReference>
<proteinExistence type="predicted"/>
<dbReference type="CDD" id="cd09274">
    <property type="entry name" value="RNase_HI_RT_Ty3"/>
    <property type="match status" value="1"/>
</dbReference>
<name>A0A6S7FSC8_PARCT</name>
<evidence type="ECO:0000256" key="6">
    <source>
        <dbReference type="ARBA" id="ARBA00022918"/>
    </source>
</evidence>
<dbReference type="InterPro" id="IPR043128">
    <property type="entry name" value="Rev_trsase/Diguanyl_cyclase"/>
</dbReference>
<evidence type="ECO:0000256" key="1">
    <source>
        <dbReference type="ARBA" id="ARBA00022679"/>
    </source>
</evidence>
<dbReference type="Proteomes" id="UP001152795">
    <property type="component" value="Unassembled WGS sequence"/>
</dbReference>
<dbReference type="FunFam" id="3.10.20.370:FF:000001">
    <property type="entry name" value="Retrovirus-related Pol polyprotein from transposon 17.6-like protein"/>
    <property type="match status" value="1"/>
</dbReference>
<dbReference type="Pfam" id="PF17921">
    <property type="entry name" value="Integrase_H2C2"/>
    <property type="match status" value="1"/>
</dbReference>
<dbReference type="SUPFAM" id="SSF56672">
    <property type="entry name" value="DNA/RNA polymerases"/>
    <property type="match status" value="1"/>
</dbReference>
<dbReference type="Pfam" id="PF17917">
    <property type="entry name" value="RT_RNaseH"/>
    <property type="match status" value="1"/>
</dbReference>
<dbReference type="InterPro" id="IPR050951">
    <property type="entry name" value="Retrovirus_Pol_polyprotein"/>
</dbReference>